<dbReference type="Pfam" id="PF05930">
    <property type="entry name" value="Phage_AlpA"/>
    <property type="match status" value="1"/>
</dbReference>
<dbReference type="InterPro" id="IPR010260">
    <property type="entry name" value="AlpA"/>
</dbReference>
<reference evidence="2" key="1">
    <citation type="submission" date="2016-10" db="EMBL/GenBank/DDBJ databases">
        <authorList>
            <person name="Varghese N."/>
            <person name="Submissions S."/>
        </authorList>
    </citation>
    <scope>NUCLEOTIDE SEQUENCE [LARGE SCALE GENOMIC DNA]</scope>
    <source>
        <strain evidence="2">DSM 27981</strain>
    </source>
</reference>
<name>A0A1I2DXX0_9BURK</name>
<keyword evidence="2" id="KW-1185">Reference proteome</keyword>
<organism evidence="1 2">
    <name type="scientific">Paracidovorax wautersii</name>
    <dbReference type="NCBI Taxonomy" id="1177982"/>
    <lineage>
        <taxon>Bacteria</taxon>
        <taxon>Pseudomonadati</taxon>
        <taxon>Pseudomonadota</taxon>
        <taxon>Betaproteobacteria</taxon>
        <taxon>Burkholderiales</taxon>
        <taxon>Comamonadaceae</taxon>
        <taxon>Paracidovorax</taxon>
    </lineage>
</organism>
<evidence type="ECO:0000313" key="1">
    <source>
        <dbReference type="EMBL" id="SFE85101.1"/>
    </source>
</evidence>
<dbReference type="AlphaFoldDB" id="A0A1I2DXX0"/>
<protein>
    <submittedName>
        <fullName evidence="1">Predicted DNA-binding transcriptional regulator AlpA</fullName>
    </submittedName>
</protein>
<accession>A0A1I2DXX0</accession>
<sequence length="76" mass="8672">MTYPSERPAVLPETGFLRERQVLVFVPISKSTLWRRVDSGSFPAPVKLSPRVTAWRAEDVRRWIADQGSQHPRSPA</sequence>
<evidence type="ECO:0000313" key="2">
    <source>
        <dbReference type="Proteomes" id="UP000199119"/>
    </source>
</evidence>
<dbReference type="STRING" id="1177982.SAMN04489711_10673"/>
<dbReference type="Proteomes" id="UP000199119">
    <property type="component" value="Unassembled WGS sequence"/>
</dbReference>
<proteinExistence type="predicted"/>
<dbReference type="OrthoDB" id="8527558at2"/>
<dbReference type="Gene3D" id="1.10.238.160">
    <property type="match status" value="1"/>
</dbReference>
<gene>
    <name evidence="1" type="ORF">SAMN04489711_10673</name>
</gene>
<dbReference type="GO" id="GO:0003677">
    <property type="term" value="F:DNA binding"/>
    <property type="evidence" value="ECO:0007669"/>
    <property type="project" value="UniProtKB-KW"/>
</dbReference>
<dbReference type="RefSeq" id="WP_059400289.1">
    <property type="nucleotide sequence ID" value="NZ_FONX01000006.1"/>
</dbReference>
<dbReference type="EMBL" id="FONX01000006">
    <property type="protein sequence ID" value="SFE85101.1"/>
    <property type="molecule type" value="Genomic_DNA"/>
</dbReference>
<keyword evidence="1" id="KW-0238">DNA-binding</keyword>